<reference evidence="2 3" key="1">
    <citation type="submission" date="2014-04" db="EMBL/GenBank/DDBJ databases">
        <authorList>
            <consortium name="DOE Joint Genome Institute"/>
            <person name="Kuo A."/>
            <person name="Kohler A."/>
            <person name="Costa M.D."/>
            <person name="Nagy L.G."/>
            <person name="Floudas D."/>
            <person name="Copeland A."/>
            <person name="Barry K.W."/>
            <person name="Cichocki N."/>
            <person name="Veneault-Fourrey C."/>
            <person name="LaButti K."/>
            <person name="Lindquist E.A."/>
            <person name="Lipzen A."/>
            <person name="Lundell T."/>
            <person name="Morin E."/>
            <person name="Murat C."/>
            <person name="Sun H."/>
            <person name="Tunlid A."/>
            <person name="Henrissat B."/>
            <person name="Grigoriev I.V."/>
            <person name="Hibbett D.S."/>
            <person name="Martin F."/>
            <person name="Nordberg H.P."/>
            <person name="Cantor M.N."/>
            <person name="Hua S.X."/>
        </authorList>
    </citation>
    <scope>NUCLEOTIDE SEQUENCE [LARGE SCALE GENOMIC DNA]</scope>
    <source>
        <strain evidence="2 3">441</strain>
    </source>
</reference>
<proteinExistence type="predicted"/>
<dbReference type="HOGENOM" id="CLU_037286_1_0_1"/>
<feature type="compositionally biased region" description="Basic and acidic residues" evidence="1">
    <location>
        <begin position="183"/>
        <end position="201"/>
    </location>
</feature>
<accession>A0A0D0A4H2</accession>
<evidence type="ECO:0000313" key="3">
    <source>
        <dbReference type="Proteomes" id="UP000054018"/>
    </source>
</evidence>
<dbReference type="Proteomes" id="UP000054018">
    <property type="component" value="Unassembled WGS sequence"/>
</dbReference>
<dbReference type="STRING" id="765257.A0A0D0A4H2"/>
<keyword evidence="3" id="KW-1185">Reference proteome</keyword>
<evidence type="ECO:0000313" key="2">
    <source>
        <dbReference type="EMBL" id="KIK26933.1"/>
    </source>
</evidence>
<evidence type="ECO:0000256" key="1">
    <source>
        <dbReference type="SAM" id="MobiDB-lite"/>
    </source>
</evidence>
<reference evidence="3" key="2">
    <citation type="submission" date="2015-01" db="EMBL/GenBank/DDBJ databases">
        <title>Evolutionary Origins and Diversification of the Mycorrhizal Mutualists.</title>
        <authorList>
            <consortium name="DOE Joint Genome Institute"/>
            <consortium name="Mycorrhizal Genomics Consortium"/>
            <person name="Kohler A."/>
            <person name="Kuo A."/>
            <person name="Nagy L.G."/>
            <person name="Floudas D."/>
            <person name="Copeland A."/>
            <person name="Barry K.W."/>
            <person name="Cichocki N."/>
            <person name="Veneault-Fourrey C."/>
            <person name="LaButti K."/>
            <person name="Lindquist E.A."/>
            <person name="Lipzen A."/>
            <person name="Lundell T."/>
            <person name="Morin E."/>
            <person name="Murat C."/>
            <person name="Riley R."/>
            <person name="Ohm R."/>
            <person name="Sun H."/>
            <person name="Tunlid A."/>
            <person name="Henrissat B."/>
            <person name="Grigoriev I.V."/>
            <person name="Hibbett D.S."/>
            <person name="Martin F."/>
        </authorList>
    </citation>
    <scope>NUCLEOTIDE SEQUENCE [LARGE SCALE GENOMIC DNA]</scope>
    <source>
        <strain evidence="3">441</strain>
    </source>
</reference>
<gene>
    <name evidence="2" type="ORF">PISMIDRAFT_8488</name>
</gene>
<dbReference type="EMBL" id="KN833698">
    <property type="protein sequence ID" value="KIK26933.1"/>
    <property type="molecule type" value="Genomic_DNA"/>
</dbReference>
<feature type="region of interest" description="Disordered" evidence="1">
    <location>
        <begin position="183"/>
        <end position="207"/>
    </location>
</feature>
<protein>
    <submittedName>
        <fullName evidence="2">Unplaced genomic scaffold scaffold_14, whole genome shotgun sequence</fullName>
    </submittedName>
</protein>
<name>A0A0D0A4H2_9AGAM</name>
<dbReference type="AlphaFoldDB" id="A0A0D0A4H2"/>
<dbReference type="OrthoDB" id="3260975at2759"/>
<organism evidence="2 3">
    <name type="scientific">Pisolithus microcarpus 441</name>
    <dbReference type="NCBI Taxonomy" id="765257"/>
    <lineage>
        <taxon>Eukaryota</taxon>
        <taxon>Fungi</taxon>
        <taxon>Dikarya</taxon>
        <taxon>Basidiomycota</taxon>
        <taxon>Agaricomycotina</taxon>
        <taxon>Agaricomycetes</taxon>
        <taxon>Agaricomycetidae</taxon>
        <taxon>Boletales</taxon>
        <taxon>Sclerodermatineae</taxon>
        <taxon>Pisolithaceae</taxon>
        <taxon>Pisolithus</taxon>
    </lineage>
</organism>
<sequence length="270" mass="31319">METLKPFRGDETEVQDPQMFLRTFNRIMRVAGVMDEGEKVEALQDYIAPQSEAQEWYNNLSGQQRSLWASLEASFNQRWEPLPVAKKTPEQYQEELLTLKLEDNEVATTKEVNGTNAWTHVIWARETLRLAKAAGVEKDVGLVRVVHKKLPKVVRKLLKKKCNTFEDLAKEVRELDVEELQKEKEDIDEHRKEEEEREKRVMQQQKASLADITMRMQRLTVQPAMRTVASAPTVPSTRYAIQPTRRMPTVPTPLTDSQKETIRGVHTMHK</sequence>